<proteinExistence type="inferred from homology"/>
<feature type="domain" description="SRP54-type proteins GTP-binding" evidence="10">
    <location>
        <begin position="269"/>
        <end position="282"/>
    </location>
</feature>
<keyword evidence="2 9" id="KW-0547">Nucleotide-binding</keyword>
<dbReference type="InterPro" id="IPR022941">
    <property type="entry name" value="SRP54"/>
</dbReference>
<evidence type="ECO:0000256" key="9">
    <source>
        <dbReference type="HAMAP-Rule" id="MF_00306"/>
    </source>
</evidence>
<keyword evidence="3 9" id="KW-0378">Hydrolase</keyword>
<dbReference type="InterPro" id="IPR004780">
    <property type="entry name" value="SRP"/>
</dbReference>
<dbReference type="SUPFAM" id="SSF52540">
    <property type="entry name" value="P-loop containing nucleoside triphosphate hydrolases"/>
    <property type="match status" value="1"/>
</dbReference>
<evidence type="ECO:0000313" key="11">
    <source>
        <dbReference type="EMBL" id="MDT0617785.1"/>
    </source>
</evidence>
<dbReference type="Gene3D" id="1.10.260.30">
    <property type="entry name" value="Signal recognition particle, SRP54 subunit, M-domain"/>
    <property type="match status" value="1"/>
</dbReference>
<gene>
    <name evidence="9 11" type="primary">ffh</name>
    <name evidence="11" type="ORF">RM531_04810</name>
</gene>
<dbReference type="EMBL" id="JAVRHY010000003">
    <property type="protein sequence ID" value="MDT0617785.1"/>
    <property type="molecule type" value="Genomic_DNA"/>
</dbReference>
<dbReference type="Proteomes" id="UP001259982">
    <property type="component" value="Unassembled WGS sequence"/>
</dbReference>
<dbReference type="InterPro" id="IPR027417">
    <property type="entry name" value="P-loop_NTPase"/>
</dbReference>
<dbReference type="Pfam" id="PF00448">
    <property type="entry name" value="SRP54"/>
    <property type="match status" value="1"/>
</dbReference>
<evidence type="ECO:0000256" key="6">
    <source>
        <dbReference type="ARBA" id="ARBA00023135"/>
    </source>
</evidence>
<evidence type="ECO:0000256" key="5">
    <source>
        <dbReference type="ARBA" id="ARBA00023134"/>
    </source>
</evidence>
<accession>A0ABU3B5S5</accession>
<comment type="subcellular location">
    <subcellularLocation>
        <location evidence="9">Cytoplasm</location>
    </subcellularLocation>
    <text evidence="9">The SRP-RNC complex is targeted to the cytoplasmic membrane.</text>
</comment>
<evidence type="ECO:0000256" key="1">
    <source>
        <dbReference type="ARBA" id="ARBA00005450"/>
    </source>
</evidence>
<dbReference type="PANTHER" id="PTHR11564">
    <property type="entry name" value="SIGNAL RECOGNITION PARTICLE 54K PROTEIN SRP54"/>
    <property type="match status" value="1"/>
</dbReference>
<organism evidence="11 12">
    <name type="scientific">Spectribacter acetivorans</name>
    <dbReference type="NCBI Taxonomy" id="3075603"/>
    <lineage>
        <taxon>Bacteria</taxon>
        <taxon>Pseudomonadati</taxon>
        <taxon>Pseudomonadota</taxon>
        <taxon>Gammaproteobacteria</taxon>
        <taxon>Salinisphaerales</taxon>
        <taxon>Salinisphaeraceae</taxon>
        <taxon>Spectribacter</taxon>
    </lineage>
</organism>
<dbReference type="InterPro" id="IPR003593">
    <property type="entry name" value="AAA+_ATPase"/>
</dbReference>
<protein>
    <recommendedName>
        <fullName evidence="9">Signal recognition particle protein</fullName>
        <ecNumber evidence="9">3.6.5.4</ecNumber>
    </recommendedName>
    <alternativeName>
        <fullName evidence="9">Fifty-four homolog</fullName>
    </alternativeName>
</protein>
<reference evidence="11 12" key="1">
    <citation type="submission" date="2023-09" db="EMBL/GenBank/DDBJ databases">
        <authorList>
            <person name="Rey-Velasco X."/>
        </authorList>
    </citation>
    <scope>NUCLEOTIDE SEQUENCE [LARGE SCALE GENOMIC DNA]</scope>
    <source>
        <strain evidence="11 12">P385</strain>
    </source>
</reference>
<dbReference type="InterPro" id="IPR013822">
    <property type="entry name" value="Signal_recog_particl_SRP54_hlx"/>
</dbReference>
<keyword evidence="7 9" id="KW-0687">Ribonucleoprotein</keyword>
<dbReference type="Gene3D" id="3.40.50.300">
    <property type="entry name" value="P-loop containing nucleotide triphosphate hydrolases"/>
    <property type="match status" value="1"/>
</dbReference>
<dbReference type="InterPro" id="IPR000897">
    <property type="entry name" value="SRP54_GTPase_dom"/>
</dbReference>
<dbReference type="SMART" id="SM00382">
    <property type="entry name" value="AAA"/>
    <property type="match status" value="1"/>
</dbReference>
<evidence type="ECO:0000313" key="12">
    <source>
        <dbReference type="Proteomes" id="UP001259982"/>
    </source>
</evidence>
<evidence type="ECO:0000256" key="3">
    <source>
        <dbReference type="ARBA" id="ARBA00022801"/>
    </source>
</evidence>
<dbReference type="PANTHER" id="PTHR11564:SF5">
    <property type="entry name" value="SIGNAL RECOGNITION PARTICLE SUBUNIT SRP54"/>
    <property type="match status" value="1"/>
</dbReference>
<comment type="subunit">
    <text evidence="9">Part of the signal recognition particle protein translocation system, which is composed of SRP and FtsY. SRP is a ribonucleoprotein composed of Ffh and a 4.5S RNA molecule.</text>
</comment>
<keyword evidence="5 9" id="KW-0342">GTP-binding</keyword>
<sequence>MFDSLSERLNRSLQTIRGRGRLTEDNIKATLREVRMALLEADVALPVVKDFIERVRERAVGTEVSSSLTPGQAMVRVVHDELVTVLGSEQSVLALKSQPPAVILMAGLQGSGKTTTVAKLARTLREREKKSVMTVSCDVYRPAAIDQLERVSGEVGAEFFPSRAEDEPVAIARAALNAARKGFKDVLIVDTAGRLGIDEAMMDEIGRLHAAIDPVETLFVVDAMTGQDAARTAAAFGEALPLTGVILTKVDGDARGGAALSARQVTGKPIKFLGTGEKLDALEPFHPDRIASRILGMGDVLSLVEEAEQKVDRDKADKLARKLKKGKGFDLDDLGEQLRQMQQMGGLSALMEKMPGGGGMPKGMAGAADETQVKRMLAIMDSMTAQERRFPDVVRASRKRRIAAGSGTQVQDVNRLLKQHMQMQKMMKKFSKGGMQKMMRGMQGGGMGGMGGGPGGRPPF</sequence>
<evidence type="ECO:0000256" key="7">
    <source>
        <dbReference type="ARBA" id="ARBA00023274"/>
    </source>
</evidence>
<comment type="function">
    <text evidence="9">Involved in targeting and insertion of nascent membrane proteins into the cytoplasmic membrane. Binds to the hydrophobic signal sequence of the ribosome-nascent chain (RNC) as it emerges from the ribosomes. The SRP-RNC complex is then targeted to the cytoplasmic membrane where it interacts with the SRP receptor FtsY. Interaction with FtsY leads to the transfer of the RNC complex to the Sec translocase for insertion into the membrane, the hydrolysis of GTP by both Ffh and FtsY, and the dissociation of the SRP-FtsY complex into the individual components.</text>
</comment>
<comment type="caution">
    <text evidence="11">The sequence shown here is derived from an EMBL/GenBank/DDBJ whole genome shotgun (WGS) entry which is preliminary data.</text>
</comment>
<dbReference type="Pfam" id="PF02978">
    <property type="entry name" value="SRP_SPB"/>
    <property type="match status" value="1"/>
</dbReference>
<dbReference type="SMART" id="SM00962">
    <property type="entry name" value="SRP54"/>
    <property type="match status" value="1"/>
</dbReference>
<feature type="binding site" evidence="9">
    <location>
        <begin position="190"/>
        <end position="194"/>
    </location>
    <ligand>
        <name>GTP</name>
        <dbReference type="ChEBI" id="CHEBI:37565"/>
    </ligand>
</feature>
<keyword evidence="12" id="KW-1185">Reference proteome</keyword>
<comment type="similarity">
    <text evidence="1 9">Belongs to the GTP-binding SRP family. SRP54 subfamily.</text>
</comment>
<dbReference type="NCBIfam" id="TIGR00959">
    <property type="entry name" value="ffh"/>
    <property type="match status" value="1"/>
</dbReference>
<evidence type="ECO:0000256" key="4">
    <source>
        <dbReference type="ARBA" id="ARBA00022884"/>
    </source>
</evidence>
<dbReference type="Pfam" id="PF02881">
    <property type="entry name" value="SRP54_N"/>
    <property type="match status" value="1"/>
</dbReference>
<evidence type="ECO:0000256" key="2">
    <source>
        <dbReference type="ARBA" id="ARBA00022741"/>
    </source>
</evidence>
<feature type="binding site" evidence="9">
    <location>
        <begin position="248"/>
        <end position="251"/>
    </location>
    <ligand>
        <name>GTP</name>
        <dbReference type="ChEBI" id="CHEBI:37565"/>
    </ligand>
</feature>
<keyword evidence="6 9" id="KW-0733">Signal recognition particle</keyword>
<dbReference type="CDD" id="cd18539">
    <property type="entry name" value="SRP_G"/>
    <property type="match status" value="1"/>
</dbReference>
<comment type="catalytic activity">
    <reaction evidence="8 9">
        <text>GTP + H2O = GDP + phosphate + H(+)</text>
        <dbReference type="Rhea" id="RHEA:19669"/>
        <dbReference type="ChEBI" id="CHEBI:15377"/>
        <dbReference type="ChEBI" id="CHEBI:15378"/>
        <dbReference type="ChEBI" id="CHEBI:37565"/>
        <dbReference type="ChEBI" id="CHEBI:43474"/>
        <dbReference type="ChEBI" id="CHEBI:58189"/>
        <dbReference type="EC" id="3.6.5.4"/>
    </reaction>
</comment>
<dbReference type="PROSITE" id="PS00300">
    <property type="entry name" value="SRP54"/>
    <property type="match status" value="1"/>
</dbReference>
<keyword evidence="4 9" id="KW-0694">RNA-binding</keyword>
<dbReference type="Gene3D" id="1.20.120.140">
    <property type="entry name" value="Signal recognition particle SRP54, nucleotide-binding domain"/>
    <property type="match status" value="1"/>
</dbReference>
<evidence type="ECO:0000256" key="8">
    <source>
        <dbReference type="ARBA" id="ARBA00048027"/>
    </source>
</evidence>
<dbReference type="InterPro" id="IPR004125">
    <property type="entry name" value="Signal_recog_particle_SRP54_M"/>
</dbReference>
<dbReference type="SUPFAM" id="SSF47446">
    <property type="entry name" value="Signal peptide-binding domain"/>
    <property type="match status" value="1"/>
</dbReference>
<dbReference type="EC" id="3.6.5.4" evidence="9"/>
<dbReference type="SMART" id="SM00963">
    <property type="entry name" value="SRP54_N"/>
    <property type="match status" value="1"/>
</dbReference>
<name>A0ABU3B5S5_9GAMM</name>
<dbReference type="RefSeq" id="WP_311657684.1">
    <property type="nucleotide sequence ID" value="NZ_JAVRHY010000003.1"/>
</dbReference>
<feature type="binding site" evidence="9">
    <location>
        <begin position="107"/>
        <end position="114"/>
    </location>
    <ligand>
        <name>GTP</name>
        <dbReference type="ChEBI" id="CHEBI:37565"/>
    </ligand>
</feature>
<dbReference type="InterPro" id="IPR036891">
    <property type="entry name" value="Signal_recog_part_SRP54_M_sf"/>
</dbReference>
<dbReference type="HAMAP" id="MF_00306">
    <property type="entry name" value="SRP54"/>
    <property type="match status" value="1"/>
</dbReference>
<comment type="domain">
    <text evidence="9">Composed of three domains: the N-terminal N domain, which is responsible for interactions with the ribosome, the central G domain, which binds GTP, and the C-terminal M domain, which binds the RNA and the signal sequence of the RNC.</text>
</comment>
<dbReference type="InterPro" id="IPR042101">
    <property type="entry name" value="SRP54_N_sf"/>
</dbReference>
<evidence type="ECO:0000259" key="10">
    <source>
        <dbReference type="PROSITE" id="PS00300"/>
    </source>
</evidence>
<keyword evidence="9" id="KW-0963">Cytoplasm</keyword>